<feature type="domain" description="Pseudouridine synthase II N-terminal" evidence="6">
    <location>
        <begin position="23"/>
        <end position="175"/>
    </location>
</feature>
<evidence type="ECO:0000256" key="5">
    <source>
        <dbReference type="HAMAP-Rule" id="MF_01080"/>
    </source>
</evidence>
<proteinExistence type="inferred from homology"/>
<dbReference type="GO" id="GO:0003723">
    <property type="term" value="F:RNA binding"/>
    <property type="evidence" value="ECO:0007669"/>
    <property type="project" value="InterPro"/>
</dbReference>
<dbReference type="EMBL" id="MOXJ01000012">
    <property type="protein sequence ID" value="PDO10610.1"/>
    <property type="molecule type" value="Genomic_DNA"/>
</dbReference>
<comment type="function">
    <text evidence="5">Responsible for synthesis of pseudouridine from uracil-55 in the psi GC loop of transfer RNAs.</text>
</comment>
<dbReference type="Pfam" id="PF01509">
    <property type="entry name" value="TruB_N"/>
    <property type="match status" value="1"/>
</dbReference>
<organism evidence="8 9">
    <name type="scientific">Candidatus Reconcilbacillus cellulovorans</name>
    <dbReference type="NCBI Taxonomy" id="1906605"/>
    <lineage>
        <taxon>Bacteria</taxon>
        <taxon>Bacillati</taxon>
        <taxon>Bacillota</taxon>
        <taxon>Bacilli</taxon>
        <taxon>Bacillales</taxon>
        <taxon>Paenibacillaceae</taxon>
        <taxon>Candidatus Reconcilbacillus</taxon>
    </lineage>
</organism>
<comment type="caution">
    <text evidence="8">The sequence shown here is derived from an EMBL/GenBank/DDBJ whole genome shotgun (WGS) entry which is preliminary data.</text>
</comment>
<dbReference type="GO" id="GO:0160148">
    <property type="term" value="F:tRNA pseudouridine(55) synthase activity"/>
    <property type="evidence" value="ECO:0007669"/>
    <property type="project" value="UniProtKB-EC"/>
</dbReference>
<accession>A0A2A6E0F1</accession>
<dbReference type="PANTHER" id="PTHR13767:SF2">
    <property type="entry name" value="PSEUDOURIDYLATE SYNTHASE TRUB1"/>
    <property type="match status" value="1"/>
</dbReference>
<dbReference type="Gene3D" id="3.30.2350.10">
    <property type="entry name" value="Pseudouridine synthase"/>
    <property type="match status" value="1"/>
</dbReference>
<evidence type="ECO:0000313" key="8">
    <source>
        <dbReference type="EMBL" id="PDO10610.1"/>
    </source>
</evidence>
<dbReference type="GO" id="GO:1990481">
    <property type="term" value="P:mRNA pseudouridine synthesis"/>
    <property type="evidence" value="ECO:0007669"/>
    <property type="project" value="TreeGrafter"/>
</dbReference>
<dbReference type="InterPro" id="IPR014780">
    <property type="entry name" value="tRNA_psdUridine_synth_TruB"/>
</dbReference>
<dbReference type="AlphaFoldDB" id="A0A2A6E0F1"/>
<keyword evidence="4 5" id="KW-0413">Isomerase</keyword>
<dbReference type="InterPro" id="IPR020103">
    <property type="entry name" value="PsdUridine_synth_cat_dom_sf"/>
</dbReference>
<keyword evidence="3 5" id="KW-0819">tRNA processing</keyword>
<evidence type="ECO:0000259" key="7">
    <source>
        <dbReference type="Pfam" id="PF16198"/>
    </source>
</evidence>
<comment type="similarity">
    <text evidence="2 5">Belongs to the pseudouridine synthase TruB family. Type 1 subfamily.</text>
</comment>
<evidence type="ECO:0000256" key="3">
    <source>
        <dbReference type="ARBA" id="ARBA00022694"/>
    </source>
</evidence>
<evidence type="ECO:0000259" key="6">
    <source>
        <dbReference type="Pfam" id="PF01509"/>
    </source>
</evidence>
<dbReference type="PANTHER" id="PTHR13767">
    <property type="entry name" value="TRNA-PSEUDOURIDINE SYNTHASE"/>
    <property type="match status" value="1"/>
</dbReference>
<name>A0A2A6E0F1_9BACL</name>
<reference evidence="8 9" key="1">
    <citation type="submission" date="2016-12" db="EMBL/GenBank/DDBJ databases">
        <title>Candidatus Reconcilibacillus cellulovorans genome.</title>
        <authorList>
            <person name="Kolinko S."/>
            <person name="Wu Y.-W."/>
            <person name="Tachea F."/>
            <person name="Denzel E."/>
            <person name="Hiras J."/>
            <person name="Baecker N."/>
            <person name="Chan L.J."/>
            <person name="Eichorst S.A."/>
            <person name="Frey D."/>
            <person name="Adams P.D."/>
            <person name="Pray T."/>
            <person name="Tanjore D."/>
            <person name="Petzold C.J."/>
            <person name="Gladden J.M."/>
            <person name="Simmons B.A."/>
            <person name="Singer S.W."/>
        </authorList>
    </citation>
    <scope>NUCLEOTIDE SEQUENCE [LARGE SCALE GENOMIC DNA]</scope>
    <source>
        <strain evidence="8">JTherm</strain>
    </source>
</reference>
<comment type="catalytic activity">
    <reaction evidence="1 5">
        <text>uridine(55) in tRNA = pseudouridine(55) in tRNA</text>
        <dbReference type="Rhea" id="RHEA:42532"/>
        <dbReference type="Rhea" id="RHEA-COMP:10101"/>
        <dbReference type="Rhea" id="RHEA-COMP:10102"/>
        <dbReference type="ChEBI" id="CHEBI:65314"/>
        <dbReference type="ChEBI" id="CHEBI:65315"/>
        <dbReference type="EC" id="5.4.99.25"/>
    </reaction>
</comment>
<sequence length="310" mass="33728">MEGVLPVWKPADWTSHDVVARVRRLLGLRRIGHSGTLDPAATGVLPLCLGRATRLVEYLQLLPKTYDVTMVFGYATDTEDDTGTVVERVDCVEIGESDIRATILSFVGRIEQTPPLYSAVKVGGKRLYEWAREGKTVERKSRVVTVYAIRNVSVYPDKPYPTARFEVICSKGTYVRSLCTDIGRKLGVPATMRALVRTAVGPFDRGACVMMEELESQSADGGWKERLVPIDRAVGHFPSVALTGAAAASASVGRPIPLGLVSLSQGIDVSESGIVRVYGPGRVFIGLFRIDRASEMLRPEKIFTAGGESD</sequence>
<dbReference type="Proteomes" id="UP000243688">
    <property type="component" value="Unassembled WGS sequence"/>
</dbReference>
<dbReference type="GO" id="GO:0031119">
    <property type="term" value="P:tRNA pseudouridine synthesis"/>
    <property type="evidence" value="ECO:0007669"/>
    <property type="project" value="UniProtKB-UniRule"/>
</dbReference>
<dbReference type="CDD" id="cd02573">
    <property type="entry name" value="PseudoU_synth_EcTruB"/>
    <property type="match status" value="1"/>
</dbReference>
<protein>
    <recommendedName>
        <fullName evidence="5">tRNA pseudouridine synthase B</fullName>
        <ecNumber evidence="5">5.4.99.25</ecNumber>
    </recommendedName>
    <alternativeName>
        <fullName evidence="5">tRNA pseudouridine(55) synthase</fullName>
        <shortName evidence="5">Psi55 synthase</shortName>
    </alternativeName>
    <alternativeName>
        <fullName evidence="5">tRNA pseudouridylate synthase</fullName>
    </alternativeName>
    <alternativeName>
        <fullName evidence="5">tRNA-uridine isomerase</fullName>
    </alternativeName>
</protein>
<feature type="active site" description="Nucleophile" evidence="5">
    <location>
        <position position="38"/>
    </location>
</feature>
<evidence type="ECO:0000256" key="1">
    <source>
        <dbReference type="ARBA" id="ARBA00000385"/>
    </source>
</evidence>
<dbReference type="HAMAP" id="MF_01080">
    <property type="entry name" value="TruB_bact"/>
    <property type="match status" value="1"/>
</dbReference>
<dbReference type="NCBIfam" id="TIGR00431">
    <property type="entry name" value="TruB"/>
    <property type="match status" value="1"/>
</dbReference>
<dbReference type="SUPFAM" id="SSF55120">
    <property type="entry name" value="Pseudouridine synthase"/>
    <property type="match status" value="1"/>
</dbReference>
<dbReference type="EC" id="5.4.99.25" evidence="5"/>
<dbReference type="InterPro" id="IPR032819">
    <property type="entry name" value="TruB_C"/>
</dbReference>
<evidence type="ECO:0000313" key="9">
    <source>
        <dbReference type="Proteomes" id="UP000243688"/>
    </source>
</evidence>
<gene>
    <name evidence="5" type="primary">truB</name>
    <name evidence="8" type="ORF">BLM47_06430</name>
</gene>
<evidence type="ECO:0000256" key="2">
    <source>
        <dbReference type="ARBA" id="ARBA00005642"/>
    </source>
</evidence>
<feature type="domain" description="tRNA pseudouridylate synthase B C-terminal" evidence="7">
    <location>
        <begin position="176"/>
        <end position="234"/>
    </location>
</feature>
<dbReference type="Pfam" id="PF16198">
    <property type="entry name" value="TruB_C_2"/>
    <property type="match status" value="1"/>
</dbReference>
<dbReference type="InterPro" id="IPR002501">
    <property type="entry name" value="PsdUridine_synth_N"/>
</dbReference>
<evidence type="ECO:0000256" key="4">
    <source>
        <dbReference type="ARBA" id="ARBA00023235"/>
    </source>
</evidence>